<keyword evidence="9" id="KW-0812">Transmembrane</keyword>
<keyword evidence="9" id="KW-1133">Transmembrane helix</keyword>
<dbReference type="Proteomes" id="UP001199355">
    <property type="component" value="Unassembled WGS sequence"/>
</dbReference>
<organism evidence="12 13">
    <name type="scientific">Gallintestinimicrobium propionicum</name>
    <dbReference type="NCBI Taxonomy" id="2981770"/>
    <lineage>
        <taxon>Bacteria</taxon>
        <taxon>Bacillati</taxon>
        <taxon>Bacillota</taxon>
        <taxon>Clostridia</taxon>
        <taxon>Lachnospirales</taxon>
        <taxon>Lachnospiraceae</taxon>
        <taxon>Gallintestinimicrobium</taxon>
    </lineage>
</organism>
<dbReference type="PROSITE" id="PS50109">
    <property type="entry name" value="HIS_KIN"/>
    <property type="match status" value="1"/>
</dbReference>
<dbReference type="InterPro" id="IPR005467">
    <property type="entry name" value="His_kinase_dom"/>
</dbReference>
<evidence type="ECO:0000259" key="10">
    <source>
        <dbReference type="PROSITE" id="PS50109"/>
    </source>
</evidence>
<evidence type="ECO:0000256" key="1">
    <source>
        <dbReference type="ARBA" id="ARBA00000085"/>
    </source>
</evidence>
<evidence type="ECO:0000256" key="7">
    <source>
        <dbReference type="ARBA" id="ARBA00023012"/>
    </source>
</evidence>
<evidence type="ECO:0000256" key="9">
    <source>
        <dbReference type="SAM" id="Phobius"/>
    </source>
</evidence>
<evidence type="ECO:0000256" key="6">
    <source>
        <dbReference type="ARBA" id="ARBA00022777"/>
    </source>
</evidence>
<dbReference type="PROSITE" id="PS50885">
    <property type="entry name" value="HAMP"/>
    <property type="match status" value="1"/>
</dbReference>
<evidence type="ECO:0000313" key="12">
    <source>
        <dbReference type="EMBL" id="MCC2167690.1"/>
    </source>
</evidence>
<gene>
    <name evidence="12" type="ORF">LKD45_08300</name>
</gene>
<feature type="transmembrane region" description="Helical" evidence="9">
    <location>
        <begin position="285"/>
        <end position="304"/>
    </location>
</feature>
<keyword evidence="8" id="KW-0175">Coiled coil</keyword>
<dbReference type="Gene3D" id="6.10.340.10">
    <property type="match status" value="1"/>
</dbReference>
<dbReference type="InterPro" id="IPR003660">
    <property type="entry name" value="HAMP_dom"/>
</dbReference>
<dbReference type="Gene3D" id="3.30.565.10">
    <property type="entry name" value="Histidine kinase-like ATPase, C-terminal domain"/>
    <property type="match status" value="1"/>
</dbReference>
<feature type="domain" description="HAMP" evidence="11">
    <location>
        <begin position="305"/>
        <end position="358"/>
    </location>
</feature>
<comment type="subcellular location">
    <subcellularLocation>
        <location evidence="2">Membrane</location>
    </subcellularLocation>
</comment>
<feature type="domain" description="Histidine kinase" evidence="10">
    <location>
        <begin position="464"/>
        <end position="574"/>
    </location>
</feature>
<feature type="coiled-coil region" evidence="8">
    <location>
        <begin position="339"/>
        <end position="373"/>
    </location>
</feature>
<dbReference type="InterPro" id="IPR010559">
    <property type="entry name" value="Sig_transdc_His_kin_internal"/>
</dbReference>
<keyword evidence="13" id="KW-1185">Reference proteome</keyword>
<keyword evidence="5" id="KW-0808">Transferase</keyword>
<dbReference type="PANTHER" id="PTHR34220">
    <property type="entry name" value="SENSOR HISTIDINE KINASE YPDA"/>
    <property type="match status" value="1"/>
</dbReference>
<dbReference type="Pfam" id="PF06580">
    <property type="entry name" value="His_kinase"/>
    <property type="match status" value="1"/>
</dbReference>
<dbReference type="PANTHER" id="PTHR34220:SF7">
    <property type="entry name" value="SENSOR HISTIDINE KINASE YPDA"/>
    <property type="match status" value="1"/>
</dbReference>
<accession>A0AAE3AY01</accession>
<sequence length="585" mass="67702">MKKKKISLRKIILLLMILGCLTSAVAIILTSYSSLQLMNQNNIEDNMKMNLYQFTKESDEACYKLLRVLNQMSADGMVGSAVDKYLTQEEHYDQYVNKKNLRAQLVSLNSSSPSLLIAFYYDPYRNRELVPNYANVKISMEYKRAPVLFEATVNTFQGIHGSVFYQNQMPVYSAYRRERFGDGTLLDCYAEVKSEYEISPAMNRQGYDYSILQLNENGVVTYSTNPKVIKGQKLLDTAIEKETSKVIEKDGYRFLIYRSKLGYMNALSLPKGTYTDEIYAWRFKTILVVLIIFSLFMSFVLYLYHLIGKPIQELGTQIERIGQGSLQDEVIPECGIAEFDQLLGDVEDMKQQIRELIQRSREQEKEAQQMEYEKLVYQINPHFLLNVLNSIQWMAQMSHQKDIGEYTSALKKLLSYNLGKEGRETTLRKEIEMVKNYIFLQQKRYDFEVDIAVEEGEYLNVPTVRMMLQPLVENAIRYGLGEEGKIAIQTFFDKKRNLVAVTIEDFGHGLSQKEIDEINEPFGYRWNTGKENRGIGIRYVKAMLSTFYQGNADLFVNSKRGTGTKITIILPAAKEVDEHECFDRR</sequence>
<evidence type="ECO:0000313" key="13">
    <source>
        <dbReference type="Proteomes" id="UP001199355"/>
    </source>
</evidence>
<evidence type="ECO:0000256" key="4">
    <source>
        <dbReference type="ARBA" id="ARBA00022553"/>
    </source>
</evidence>
<protein>
    <recommendedName>
        <fullName evidence="3">histidine kinase</fullName>
        <ecNumber evidence="3">2.7.13.3</ecNumber>
    </recommendedName>
</protein>
<dbReference type="InterPro" id="IPR036890">
    <property type="entry name" value="HATPase_C_sf"/>
</dbReference>
<dbReference type="RefSeq" id="WP_308728241.1">
    <property type="nucleotide sequence ID" value="NZ_JAJEQF010000018.1"/>
</dbReference>
<dbReference type="InterPro" id="IPR003594">
    <property type="entry name" value="HATPase_dom"/>
</dbReference>
<evidence type="ECO:0000256" key="2">
    <source>
        <dbReference type="ARBA" id="ARBA00004370"/>
    </source>
</evidence>
<proteinExistence type="predicted"/>
<dbReference type="SUPFAM" id="SSF55874">
    <property type="entry name" value="ATPase domain of HSP90 chaperone/DNA topoisomerase II/histidine kinase"/>
    <property type="match status" value="1"/>
</dbReference>
<comment type="caution">
    <text evidence="12">The sequence shown here is derived from an EMBL/GenBank/DDBJ whole genome shotgun (WGS) entry which is preliminary data.</text>
</comment>
<dbReference type="AlphaFoldDB" id="A0AAE3AY01"/>
<dbReference type="GO" id="GO:0016020">
    <property type="term" value="C:membrane"/>
    <property type="evidence" value="ECO:0007669"/>
    <property type="project" value="UniProtKB-SubCell"/>
</dbReference>
<dbReference type="EC" id="2.7.13.3" evidence="3"/>
<dbReference type="GO" id="GO:0000155">
    <property type="term" value="F:phosphorelay sensor kinase activity"/>
    <property type="evidence" value="ECO:0007669"/>
    <property type="project" value="InterPro"/>
</dbReference>
<reference evidence="12 13" key="1">
    <citation type="submission" date="2021-10" db="EMBL/GenBank/DDBJ databases">
        <title>Anaerobic single-cell dispensing facilitates the cultivation of human gut bacteria.</title>
        <authorList>
            <person name="Afrizal A."/>
        </authorList>
    </citation>
    <scope>NUCLEOTIDE SEQUENCE [LARGE SCALE GENOMIC DNA]</scope>
    <source>
        <strain evidence="12 13">CLA-AA-H244</strain>
    </source>
</reference>
<evidence type="ECO:0000256" key="8">
    <source>
        <dbReference type="SAM" id="Coils"/>
    </source>
</evidence>
<name>A0AAE3AY01_9FIRM</name>
<keyword evidence="6 12" id="KW-0418">Kinase</keyword>
<evidence type="ECO:0000256" key="5">
    <source>
        <dbReference type="ARBA" id="ARBA00022679"/>
    </source>
</evidence>
<comment type="catalytic activity">
    <reaction evidence="1">
        <text>ATP + protein L-histidine = ADP + protein N-phospho-L-histidine.</text>
        <dbReference type="EC" id="2.7.13.3"/>
    </reaction>
</comment>
<dbReference type="InterPro" id="IPR050640">
    <property type="entry name" value="Bact_2-comp_sensor_kinase"/>
</dbReference>
<evidence type="ECO:0000259" key="11">
    <source>
        <dbReference type="PROSITE" id="PS50885"/>
    </source>
</evidence>
<keyword evidence="7" id="KW-0902">Two-component regulatory system</keyword>
<dbReference type="Pfam" id="PF02518">
    <property type="entry name" value="HATPase_c"/>
    <property type="match status" value="1"/>
</dbReference>
<evidence type="ECO:0000256" key="3">
    <source>
        <dbReference type="ARBA" id="ARBA00012438"/>
    </source>
</evidence>
<dbReference type="SMART" id="SM00304">
    <property type="entry name" value="HAMP"/>
    <property type="match status" value="1"/>
</dbReference>
<keyword evidence="9" id="KW-0472">Membrane</keyword>
<dbReference type="EMBL" id="JAJEQF010000018">
    <property type="protein sequence ID" value="MCC2167690.1"/>
    <property type="molecule type" value="Genomic_DNA"/>
</dbReference>
<keyword evidence="4" id="KW-0597">Phosphoprotein</keyword>